<dbReference type="InterPro" id="IPR013216">
    <property type="entry name" value="Methyltransf_11"/>
</dbReference>
<protein>
    <submittedName>
        <fullName evidence="2">Methyltransferase family protein</fullName>
    </submittedName>
</protein>
<dbReference type="Proteomes" id="UP000295658">
    <property type="component" value="Unassembled WGS sequence"/>
</dbReference>
<reference evidence="2 3" key="1">
    <citation type="submission" date="2019-03" db="EMBL/GenBank/DDBJ databases">
        <title>Genomic Encyclopedia of Type Strains, Phase IV (KMG-IV): sequencing the most valuable type-strain genomes for metagenomic binning, comparative biology and taxonomic classification.</title>
        <authorList>
            <person name="Goeker M."/>
        </authorList>
    </citation>
    <scope>NUCLEOTIDE SEQUENCE [LARGE SCALE GENOMIC DNA]</scope>
    <source>
        <strain evidence="2 3">DSM 24979</strain>
    </source>
</reference>
<keyword evidence="2" id="KW-0808">Transferase</keyword>
<dbReference type="CDD" id="cd02440">
    <property type="entry name" value="AdoMet_MTases"/>
    <property type="match status" value="1"/>
</dbReference>
<dbReference type="Pfam" id="PF08241">
    <property type="entry name" value="Methyltransf_11"/>
    <property type="match status" value="1"/>
</dbReference>
<dbReference type="InterPro" id="IPR029063">
    <property type="entry name" value="SAM-dependent_MTases_sf"/>
</dbReference>
<dbReference type="EMBL" id="SLUL01000015">
    <property type="protein sequence ID" value="TCL46521.1"/>
    <property type="molecule type" value="Genomic_DNA"/>
</dbReference>
<feature type="domain" description="Methyltransferase type 11" evidence="1">
    <location>
        <begin position="42"/>
        <end position="137"/>
    </location>
</feature>
<keyword evidence="2" id="KW-0489">Methyltransferase</keyword>
<dbReference type="SUPFAM" id="SSF53335">
    <property type="entry name" value="S-adenosyl-L-methionine-dependent methyltransferases"/>
    <property type="match status" value="1"/>
</dbReference>
<keyword evidence="3" id="KW-1185">Reference proteome</keyword>
<proteinExistence type="predicted"/>
<dbReference type="AlphaFoldDB" id="A0A4R1QCB8"/>
<dbReference type="GO" id="GO:0032259">
    <property type="term" value="P:methylation"/>
    <property type="evidence" value="ECO:0007669"/>
    <property type="project" value="UniProtKB-KW"/>
</dbReference>
<dbReference type="GO" id="GO:0008757">
    <property type="term" value="F:S-adenosylmethionine-dependent methyltransferase activity"/>
    <property type="evidence" value="ECO:0007669"/>
    <property type="project" value="InterPro"/>
</dbReference>
<dbReference type="PANTHER" id="PTHR43591">
    <property type="entry name" value="METHYLTRANSFERASE"/>
    <property type="match status" value="1"/>
</dbReference>
<evidence type="ECO:0000259" key="1">
    <source>
        <dbReference type="Pfam" id="PF08241"/>
    </source>
</evidence>
<gene>
    <name evidence="2" type="ORF">EDD69_11540</name>
</gene>
<comment type="caution">
    <text evidence="2">The sequence shown here is derived from an EMBL/GenBank/DDBJ whole genome shotgun (WGS) entry which is preliminary data.</text>
</comment>
<dbReference type="Gene3D" id="3.40.50.150">
    <property type="entry name" value="Vaccinia Virus protein VP39"/>
    <property type="match status" value="1"/>
</dbReference>
<dbReference type="RefSeq" id="WP_132949250.1">
    <property type="nucleotide sequence ID" value="NZ_BSVG01000011.1"/>
</dbReference>
<evidence type="ECO:0000313" key="3">
    <source>
        <dbReference type="Proteomes" id="UP000295658"/>
    </source>
</evidence>
<dbReference type="OrthoDB" id="9784101at2"/>
<name>A0A4R1QCB8_9BACL</name>
<organism evidence="2 3">
    <name type="scientific">Thermolongibacillus altinsuensis</name>
    <dbReference type="NCBI Taxonomy" id="575256"/>
    <lineage>
        <taxon>Bacteria</taxon>
        <taxon>Bacillati</taxon>
        <taxon>Bacillota</taxon>
        <taxon>Bacilli</taxon>
        <taxon>Bacillales</taxon>
        <taxon>Anoxybacillaceae</taxon>
        <taxon>Thermolongibacillus</taxon>
    </lineage>
</organism>
<evidence type="ECO:0000313" key="2">
    <source>
        <dbReference type="EMBL" id="TCL46521.1"/>
    </source>
</evidence>
<dbReference type="PANTHER" id="PTHR43591:SF24">
    <property type="entry name" value="2-METHOXY-6-POLYPRENYL-1,4-BENZOQUINOL METHYLASE, MITOCHONDRIAL"/>
    <property type="match status" value="1"/>
</dbReference>
<sequence length="186" mass="21037">MGGHRFKPEKASKLLDPKRYELLQPEKMVREFGIQKEDMVADLGAGNGFFTLPMALYAKKVFAVDIEPKMLELLKERASEQGIENVQLIESDLDHIRLEDDSVDKALAAFVLHEVPNLERTLTEIKRILKPNGTLLIIEWEAVESEMGPPIHERIASDVLAAKAKEHGFTVEMIHPHPSFYVLVAK</sequence>
<accession>A0A4R1QCB8</accession>